<dbReference type="Gene3D" id="3.40.50.850">
    <property type="entry name" value="Isochorismatase-like"/>
    <property type="match status" value="1"/>
</dbReference>
<dbReference type="Proteomes" id="UP000053859">
    <property type="component" value="Unassembled WGS sequence"/>
</dbReference>
<sequence>MPLGLLAGRSPCARLRSRPSPCQARARSWRPVLFPKWSSFDLDFDLTVLVDACLDTAPEAHTMLTEKPFPQWADVVTVEDWLKAIAPQ</sequence>
<keyword evidence="2" id="KW-1185">Reference proteome</keyword>
<reference evidence="1" key="1">
    <citation type="journal article" date="2015" name="Genome Announc.">
        <title>Draft Genome Sequence of Thiostrepton-Producing Streptomyces azureus ATCC 14921.</title>
        <authorList>
            <person name="Sakihara K."/>
            <person name="Maeda J."/>
            <person name="Tashiro K."/>
            <person name="Fujino Y."/>
            <person name="Kuhara S."/>
            <person name="Ohshima T."/>
            <person name="Ogata S."/>
            <person name="Doi K."/>
        </authorList>
    </citation>
    <scope>NUCLEOTIDE SEQUENCE [LARGE SCALE GENOMIC DNA]</scope>
    <source>
        <strain evidence="1">ATCC14921</strain>
    </source>
</reference>
<evidence type="ECO:0000313" key="2">
    <source>
        <dbReference type="Proteomes" id="UP000053859"/>
    </source>
</evidence>
<protein>
    <submittedName>
        <fullName evidence="1">Isochorismatase hydrolase</fullName>
    </submittedName>
</protein>
<gene>
    <name evidence="1" type="ORF">SAZU_3122</name>
</gene>
<dbReference type="PATRIC" id="fig|146537.3.peg.3307"/>
<dbReference type="SUPFAM" id="SSF52499">
    <property type="entry name" value="Isochorismatase-like hydrolases"/>
    <property type="match status" value="1"/>
</dbReference>
<organism evidence="1 2">
    <name type="scientific">Streptomyces azureus</name>
    <dbReference type="NCBI Taxonomy" id="146537"/>
    <lineage>
        <taxon>Bacteria</taxon>
        <taxon>Bacillati</taxon>
        <taxon>Actinomycetota</taxon>
        <taxon>Actinomycetes</taxon>
        <taxon>Kitasatosporales</taxon>
        <taxon>Streptomycetaceae</taxon>
        <taxon>Streptomyces</taxon>
    </lineage>
</organism>
<accession>A0A0K8PK76</accession>
<evidence type="ECO:0000313" key="1">
    <source>
        <dbReference type="EMBL" id="GAP48295.1"/>
    </source>
</evidence>
<dbReference type="GO" id="GO:0016787">
    <property type="term" value="F:hydrolase activity"/>
    <property type="evidence" value="ECO:0007669"/>
    <property type="project" value="UniProtKB-KW"/>
</dbReference>
<proteinExistence type="predicted"/>
<dbReference type="AlphaFoldDB" id="A0A0K8PK76"/>
<keyword evidence="1" id="KW-0378">Hydrolase</keyword>
<dbReference type="InterPro" id="IPR036380">
    <property type="entry name" value="Isochorismatase-like_sf"/>
</dbReference>
<name>A0A0K8PK76_STRAJ</name>
<dbReference type="EMBL" id="DF968255">
    <property type="protein sequence ID" value="GAP48295.1"/>
    <property type="molecule type" value="Genomic_DNA"/>
</dbReference>